<name>A0A921KPX1_9MICO</name>
<reference evidence="2" key="1">
    <citation type="journal article" date="2021" name="PeerJ">
        <title>Extensive microbial diversity within the chicken gut microbiome revealed by metagenomics and culture.</title>
        <authorList>
            <person name="Gilroy R."/>
            <person name="Ravi A."/>
            <person name="Getino M."/>
            <person name="Pursley I."/>
            <person name="Horton D.L."/>
            <person name="Alikhan N.F."/>
            <person name="Baker D."/>
            <person name="Gharbi K."/>
            <person name="Hall N."/>
            <person name="Watson M."/>
            <person name="Adriaenssens E.M."/>
            <person name="Foster-Nyarko E."/>
            <person name="Jarju S."/>
            <person name="Secka A."/>
            <person name="Antonio M."/>
            <person name="Oren A."/>
            <person name="Chaudhuri R.R."/>
            <person name="La Ragione R."/>
            <person name="Hildebrand F."/>
            <person name="Pallen M.J."/>
        </authorList>
    </citation>
    <scope>NUCLEOTIDE SEQUENCE</scope>
    <source>
        <strain evidence="2">1647</strain>
    </source>
</reference>
<accession>A0A921KPX1</accession>
<dbReference type="SUPFAM" id="SSF140453">
    <property type="entry name" value="EsxAB dimer-like"/>
    <property type="match status" value="1"/>
</dbReference>
<comment type="caution">
    <text evidence="2">The sequence shown here is derived from an EMBL/GenBank/DDBJ whole genome shotgun (WGS) entry which is preliminary data.</text>
</comment>
<reference evidence="2" key="2">
    <citation type="submission" date="2021-09" db="EMBL/GenBank/DDBJ databases">
        <authorList>
            <person name="Gilroy R."/>
        </authorList>
    </citation>
    <scope>NUCLEOTIDE SEQUENCE</scope>
    <source>
        <strain evidence="2">1647</strain>
    </source>
</reference>
<dbReference type="Proteomes" id="UP000775129">
    <property type="component" value="Unassembled WGS sequence"/>
</dbReference>
<sequence>MLGMDTEEALRCSDAARRADGTLRARIDQVDRTISGLDAFWRGQDADAFRSAWSTVRHEAAASLLERLRHAADELSRHVEEQESASAADGGRSGAAQSKGGEAGDVDPLAFLPSLPGVAFNPGDGVTTTTDPAIQAAWEDMSEADRKAVLRQIVDDEVTAYGMNEGLLPDVDVRFHPSWVSSGAISLEGGAIYLSSELLDSPYGLQIAAHEARHQVQYEMIRRTEADPWDWVTGDDNSEEYAEVERAYGFTRGEIEQWRHEFRPWNYEFPPIGDPSTPEYQEQMQDYLDQEVEVNAREREDEFADEFSFEDLQQAQRDAGVPVSQG</sequence>
<evidence type="ECO:0000256" key="1">
    <source>
        <dbReference type="SAM" id="MobiDB-lite"/>
    </source>
</evidence>
<dbReference type="InterPro" id="IPR036689">
    <property type="entry name" value="ESAT-6-like_sf"/>
</dbReference>
<protein>
    <recommendedName>
        <fullName evidence="4">WXG100 family type VII secretion target</fullName>
    </recommendedName>
</protein>
<evidence type="ECO:0000313" key="3">
    <source>
        <dbReference type="Proteomes" id="UP000775129"/>
    </source>
</evidence>
<gene>
    <name evidence="2" type="ORF">K8W24_05395</name>
</gene>
<feature type="region of interest" description="Disordered" evidence="1">
    <location>
        <begin position="75"/>
        <end position="106"/>
    </location>
</feature>
<feature type="compositionally biased region" description="Low complexity" evidence="1">
    <location>
        <begin position="84"/>
        <end position="96"/>
    </location>
</feature>
<proteinExistence type="predicted"/>
<organism evidence="2 3">
    <name type="scientific">Brachybacterium paraconglomeratum</name>
    <dbReference type="NCBI Taxonomy" id="173362"/>
    <lineage>
        <taxon>Bacteria</taxon>
        <taxon>Bacillati</taxon>
        <taxon>Actinomycetota</taxon>
        <taxon>Actinomycetes</taxon>
        <taxon>Micrococcales</taxon>
        <taxon>Dermabacteraceae</taxon>
        <taxon>Brachybacterium</taxon>
    </lineage>
</organism>
<dbReference type="AlphaFoldDB" id="A0A921KPX1"/>
<dbReference type="EMBL" id="DYWO01000159">
    <property type="protein sequence ID" value="HJF49222.1"/>
    <property type="molecule type" value="Genomic_DNA"/>
</dbReference>
<evidence type="ECO:0008006" key="4">
    <source>
        <dbReference type="Google" id="ProtNLM"/>
    </source>
</evidence>
<evidence type="ECO:0000313" key="2">
    <source>
        <dbReference type="EMBL" id="HJF49222.1"/>
    </source>
</evidence>
<dbReference type="Gene3D" id="1.10.287.1060">
    <property type="entry name" value="ESAT-6-like"/>
    <property type="match status" value="1"/>
</dbReference>